<organism evidence="3 4">
    <name type="scientific">Cyphellophora attinorum</name>
    <dbReference type="NCBI Taxonomy" id="1664694"/>
    <lineage>
        <taxon>Eukaryota</taxon>
        <taxon>Fungi</taxon>
        <taxon>Dikarya</taxon>
        <taxon>Ascomycota</taxon>
        <taxon>Pezizomycotina</taxon>
        <taxon>Eurotiomycetes</taxon>
        <taxon>Chaetothyriomycetidae</taxon>
        <taxon>Chaetothyriales</taxon>
        <taxon>Cyphellophoraceae</taxon>
        <taxon>Cyphellophora</taxon>
    </lineage>
</organism>
<keyword evidence="4" id="KW-1185">Reference proteome</keyword>
<dbReference type="Gene3D" id="3.40.525.10">
    <property type="entry name" value="CRAL-TRIO lipid binding domain"/>
    <property type="match status" value="1"/>
</dbReference>
<dbReference type="SUPFAM" id="SSF52087">
    <property type="entry name" value="CRAL/TRIO domain"/>
    <property type="match status" value="1"/>
</dbReference>
<dbReference type="STRING" id="1664694.A0A0N1H1V7"/>
<dbReference type="InterPro" id="IPR052578">
    <property type="entry name" value="PI_Transfer_CRAL-TRIO"/>
</dbReference>
<dbReference type="InterPro" id="IPR036273">
    <property type="entry name" value="CRAL/TRIO_N_dom_sf"/>
</dbReference>
<dbReference type="SMART" id="SM01100">
    <property type="entry name" value="CRAL_TRIO_N"/>
    <property type="match status" value="1"/>
</dbReference>
<evidence type="ECO:0000313" key="3">
    <source>
        <dbReference type="EMBL" id="KPI38242.1"/>
    </source>
</evidence>
<proteinExistence type="predicted"/>
<dbReference type="Proteomes" id="UP000038010">
    <property type="component" value="Unassembled WGS sequence"/>
</dbReference>
<evidence type="ECO:0000313" key="4">
    <source>
        <dbReference type="Proteomes" id="UP000038010"/>
    </source>
</evidence>
<dbReference type="SMART" id="SM00516">
    <property type="entry name" value="SEC14"/>
    <property type="match status" value="1"/>
</dbReference>
<dbReference type="Pfam" id="PF00650">
    <property type="entry name" value="CRAL_TRIO"/>
    <property type="match status" value="1"/>
</dbReference>
<protein>
    <submittedName>
        <fullName evidence="3">CRAL-TRIO domain-containing protein C23B6.04c</fullName>
    </submittedName>
</protein>
<dbReference type="AlphaFoldDB" id="A0A0N1H1V7"/>
<dbReference type="VEuPathDB" id="FungiDB:AB675_1076"/>
<reference evidence="3 4" key="1">
    <citation type="submission" date="2015-06" db="EMBL/GenBank/DDBJ databases">
        <title>Draft genome of the ant-associated black yeast Phialophora attae CBS 131958.</title>
        <authorList>
            <person name="Moreno L.F."/>
            <person name="Stielow B.J."/>
            <person name="de Hoog S."/>
            <person name="Vicente V.A."/>
            <person name="Weiss V.A."/>
            <person name="de Vries M."/>
            <person name="Cruz L.M."/>
            <person name="Souza E.M."/>
        </authorList>
    </citation>
    <scope>NUCLEOTIDE SEQUENCE [LARGE SCALE GENOMIC DNA]</scope>
    <source>
        <strain evidence="3 4">CBS 131958</strain>
    </source>
</reference>
<dbReference type="GO" id="GO:0008526">
    <property type="term" value="F:phosphatidylinositol transfer activity"/>
    <property type="evidence" value="ECO:0007669"/>
    <property type="project" value="TreeGrafter"/>
</dbReference>
<dbReference type="PANTHER" id="PTHR45824:SF29">
    <property type="entry name" value="GH16843P"/>
    <property type="match status" value="1"/>
</dbReference>
<dbReference type="InterPro" id="IPR036865">
    <property type="entry name" value="CRAL-TRIO_dom_sf"/>
</dbReference>
<dbReference type="InterPro" id="IPR001251">
    <property type="entry name" value="CRAL-TRIO_dom"/>
</dbReference>
<dbReference type="Pfam" id="PF03765">
    <property type="entry name" value="CRAL_TRIO_N"/>
    <property type="match status" value="1"/>
</dbReference>
<accession>A0A0N1H1V7</accession>
<feature type="compositionally biased region" description="Basic and acidic residues" evidence="1">
    <location>
        <begin position="105"/>
        <end position="115"/>
    </location>
</feature>
<sequence length="409" mass="45861">MATEQPLAPSVSASATGDPEKTMHELEQAMSNSKLQNTSFVPDPVVEKTEVSGNADGAVAGTVTNGAAVTNGTAEKTEPAFDTTLPLSSKDGPVKTPLRAPLESSKPKVRPELTTDQQEKYNKFLATVEAWTEVPNSLEAGASKSPIEEHERMYMTRDCLLRYLRADKWNLSAAETRLRNTLSWRREFGVDTKLTPEYMSIENETGKQLIVGWDNEGRPCQIMRPSKQNTERGPRQIEHLVFMLERSIDLMPAGQETLTLQINFAETKAGQGATLAQGRQTLWILQNHYPERLGRALITNVPWMIWGFFKLITPFIDPLTKEKIKFNEDSKVHVPPEQLLKECGGLVEFEYDHAQYWPALNKLAEQKRAERKARWEKAGKRVGEYENYLKGGQEESLADIEKKSAATAA</sequence>
<dbReference type="SUPFAM" id="SSF46938">
    <property type="entry name" value="CRAL/TRIO N-terminal domain"/>
    <property type="match status" value="1"/>
</dbReference>
<feature type="region of interest" description="Disordered" evidence="1">
    <location>
        <begin position="69"/>
        <end position="115"/>
    </location>
</feature>
<evidence type="ECO:0000259" key="2">
    <source>
        <dbReference type="PROSITE" id="PS50191"/>
    </source>
</evidence>
<feature type="region of interest" description="Disordered" evidence="1">
    <location>
        <begin position="1"/>
        <end position="42"/>
    </location>
</feature>
<evidence type="ECO:0000256" key="1">
    <source>
        <dbReference type="SAM" id="MobiDB-lite"/>
    </source>
</evidence>
<gene>
    <name evidence="3" type="ORF">AB675_1076</name>
</gene>
<dbReference type="InterPro" id="IPR011074">
    <property type="entry name" value="CRAL/TRIO_N_dom"/>
</dbReference>
<dbReference type="GeneID" id="28731430"/>
<dbReference type="OrthoDB" id="75724at2759"/>
<comment type="caution">
    <text evidence="3">The sequence shown here is derived from an EMBL/GenBank/DDBJ whole genome shotgun (WGS) entry which is preliminary data.</text>
</comment>
<dbReference type="PROSITE" id="PS50191">
    <property type="entry name" value="CRAL_TRIO"/>
    <property type="match status" value="1"/>
</dbReference>
<name>A0A0N1H1V7_9EURO</name>
<dbReference type="PANTHER" id="PTHR45824">
    <property type="entry name" value="GH16843P"/>
    <property type="match status" value="1"/>
</dbReference>
<dbReference type="EMBL" id="LFJN01000020">
    <property type="protein sequence ID" value="KPI38242.1"/>
    <property type="molecule type" value="Genomic_DNA"/>
</dbReference>
<dbReference type="CDD" id="cd00170">
    <property type="entry name" value="SEC14"/>
    <property type="match status" value="1"/>
</dbReference>
<feature type="compositionally biased region" description="Basic and acidic residues" evidence="1">
    <location>
        <begin position="18"/>
        <end position="27"/>
    </location>
</feature>
<feature type="domain" description="CRAL-TRIO" evidence="2">
    <location>
        <begin position="198"/>
        <end position="351"/>
    </location>
</feature>
<dbReference type="RefSeq" id="XP_017998205.1">
    <property type="nucleotide sequence ID" value="XM_018139561.1"/>
</dbReference>
<feature type="compositionally biased region" description="Polar residues" evidence="1">
    <location>
        <begin position="29"/>
        <end position="40"/>
    </location>
</feature>